<dbReference type="Proteomes" id="UP000054383">
    <property type="component" value="Unassembled WGS sequence"/>
</dbReference>
<dbReference type="SUPFAM" id="SSF51735">
    <property type="entry name" value="NAD(P)-binding Rossmann-fold domains"/>
    <property type="match status" value="1"/>
</dbReference>
<dbReference type="InterPro" id="IPR016040">
    <property type="entry name" value="NAD(P)-bd_dom"/>
</dbReference>
<evidence type="ECO:0000259" key="1">
    <source>
        <dbReference type="Pfam" id="PF13460"/>
    </source>
</evidence>
<gene>
    <name evidence="2" type="ORF">PISL3812_06541</name>
</gene>
<proteinExistence type="predicted"/>
<keyword evidence="3" id="KW-1185">Reference proteome</keyword>
<dbReference type="PANTHER" id="PTHR14097">
    <property type="entry name" value="OXIDOREDUCTASE HTATIP2"/>
    <property type="match status" value="1"/>
</dbReference>
<dbReference type="PANTHER" id="PTHR14097:SF9">
    <property type="entry name" value="EPIMERASE, PUTATIVE (AFU_ORTHOLOGUE AFUA_8G07320)-RELATED"/>
    <property type="match status" value="1"/>
</dbReference>
<dbReference type="STRING" id="28573.A0A0U1M1Q9"/>
<dbReference type="InterPro" id="IPR036291">
    <property type="entry name" value="NAD(P)-bd_dom_sf"/>
</dbReference>
<dbReference type="OrthoDB" id="3535423at2759"/>
<evidence type="ECO:0000313" key="2">
    <source>
        <dbReference type="EMBL" id="CRG89505.1"/>
    </source>
</evidence>
<feature type="domain" description="NAD(P)-binding" evidence="1">
    <location>
        <begin position="7"/>
        <end position="133"/>
    </location>
</feature>
<dbReference type="OMA" id="RMICYEY"/>
<accession>A0A0U1M1Q9</accession>
<name>A0A0U1M1Q9_TALIS</name>
<sequence>MKLIVAGATGFVGSEVVRQALRNPAVTSVAVIARKAFPVPANEDSSKLRSFVLNDWTSAYPEPLQEHIKGADACIWSLAVTPSQSRSMDFAEVTTICHDYTINGIQNMIKVVNKPFRFIYVSGILTERDQNKVLPYMGEYRHLRGRTENCLLDIAKEHSPNVQVTVTKPGAIDAPGVKETSDAMLKSLFSMFGYYPRVHVSELAAAMIDQCQNGITKDPLWSDELAELGKRVLKEEDYL</sequence>
<dbReference type="EMBL" id="CVMT01000006">
    <property type="protein sequence ID" value="CRG89505.1"/>
    <property type="molecule type" value="Genomic_DNA"/>
</dbReference>
<protein>
    <recommendedName>
        <fullName evidence="1">NAD(P)-binding domain-containing protein</fullName>
    </recommendedName>
</protein>
<dbReference type="AlphaFoldDB" id="A0A0U1M1Q9"/>
<dbReference type="Pfam" id="PF13460">
    <property type="entry name" value="NAD_binding_10"/>
    <property type="match status" value="1"/>
</dbReference>
<reference evidence="2 3" key="1">
    <citation type="submission" date="2015-04" db="EMBL/GenBank/DDBJ databases">
        <authorList>
            <person name="Syromyatnikov M.Y."/>
            <person name="Popov V.N."/>
        </authorList>
    </citation>
    <scope>NUCLEOTIDE SEQUENCE [LARGE SCALE GENOMIC DNA]</scope>
    <source>
        <strain evidence="2">WF-38-12</strain>
    </source>
</reference>
<dbReference type="Gene3D" id="3.40.50.720">
    <property type="entry name" value="NAD(P)-binding Rossmann-like Domain"/>
    <property type="match status" value="1"/>
</dbReference>
<organism evidence="2 3">
    <name type="scientific">Talaromyces islandicus</name>
    <name type="common">Penicillium islandicum</name>
    <dbReference type="NCBI Taxonomy" id="28573"/>
    <lineage>
        <taxon>Eukaryota</taxon>
        <taxon>Fungi</taxon>
        <taxon>Dikarya</taxon>
        <taxon>Ascomycota</taxon>
        <taxon>Pezizomycotina</taxon>
        <taxon>Eurotiomycetes</taxon>
        <taxon>Eurotiomycetidae</taxon>
        <taxon>Eurotiales</taxon>
        <taxon>Trichocomaceae</taxon>
        <taxon>Talaromyces</taxon>
        <taxon>Talaromyces sect. Islandici</taxon>
    </lineage>
</organism>
<evidence type="ECO:0000313" key="3">
    <source>
        <dbReference type="Proteomes" id="UP000054383"/>
    </source>
</evidence>